<dbReference type="Pfam" id="PF03732">
    <property type="entry name" value="Retrotrans_gag"/>
    <property type="match status" value="1"/>
</dbReference>
<dbReference type="PANTHER" id="PTHR33223">
    <property type="entry name" value="CCHC-TYPE DOMAIN-CONTAINING PROTEIN"/>
    <property type="match status" value="1"/>
</dbReference>
<reference evidence="3" key="2">
    <citation type="submission" date="2005-04" db="EMBL/GenBank/DDBJ databases">
        <authorList>
            <person name="Buell C.R."/>
            <person name="Wing R.A."/>
            <person name="McCombie W.A."/>
            <person name="Ouyang S."/>
        </authorList>
    </citation>
    <scope>NUCLEOTIDE SEQUENCE</scope>
</reference>
<dbReference type="PANTHER" id="PTHR33223:SF11">
    <property type="entry name" value="ELEMENT PROTEIN, PUTATIVE-RELATED"/>
    <property type="match status" value="1"/>
</dbReference>
<feature type="region of interest" description="Disordered" evidence="1">
    <location>
        <begin position="160"/>
        <end position="213"/>
    </location>
</feature>
<reference evidence="3" key="3">
    <citation type="submission" date="2006-01" db="EMBL/GenBank/DDBJ databases">
        <authorList>
            <person name="Buell R."/>
        </authorList>
    </citation>
    <scope>NUCLEOTIDE SEQUENCE</scope>
</reference>
<accession>Q2QPQ8</accession>
<evidence type="ECO:0000259" key="2">
    <source>
        <dbReference type="Pfam" id="PF03732"/>
    </source>
</evidence>
<gene>
    <name evidence="3" type="ordered locus">LOC_Os12g33630</name>
</gene>
<organism evidence="3">
    <name type="scientific">Oryza sativa subsp. japonica</name>
    <name type="common">Rice</name>
    <dbReference type="NCBI Taxonomy" id="39947"/>
    <lineage>
        <taxon>Eukaryota</taxon>
        <taxon>Viridiplantae</taxon>
        <taxon>Streptophyta</taxon>
        <taxon>Embryophyta</taxon>
        <taxon>Tracheophyta</taxon>
        <taxon>Spermatophyta</taxon>
        <taxon>Magnoliopsida</taxon>
        <taxon>Liliopsida</taxon>
        <taxon>Poales</taxon>
        <taxon>Poaceae</taxon>
        <taxon>BOP clade</taxon>
        <taxon>Oryzoideae</taxon>
        <taxon>Oryzeae</taxon>
        <taxon>Oryzinae</taxon>
        <taxon>Oryza</taxon>
        <taxon>Oryza sativa</taxon>
    </lineage>
</organism>
<feature type="compositionally biased region" description="Basic and acidic residues" evidence="1">
    <location>
        <begin position="168"/>
        <end position="187"/>
    </location>
</feature>
<name>Q2QPQ8_ORYSJ</name>
<dbReference type="AlphaFoldDB" id="Q2QPQ8"/>
<proteinExistence type="predicted"/>
<evidence type="ECO:0000256" key="1">
    <source>
        <dbReference type="SAM" id="MobiDB-lite"/>
    </source>
</evidence>
<sequence>MGKTNALRGRISSFQQTRDESIPEAWERLQEYVASCPHHGMDDWLILENFYNGLTPMSRDQLDAAAGGAFFSKTVRGAVDLIEKMVSNMGWSEERLQTCQRGMHTIKETEMLVANRDASGAGFFFGPQSRPTKKPANLRAGHPAWTLQNCLAHPAQPIGRHGIRAQTGRRETQPQRRSRDGRRETAAARRRRSGRYSRLPRRPSIQIQQPTPSSLLIQRNSESSAFHTSVLDSS</sequence>
<protein>
    <recommendedName>
        <fullName evidence="2">Retrotransposon gag domain-containing protein</fullName>
    </recommendedName>
</protein>
<evidence type="ECO:0000313" key="3">
    <source>
        <dbReference type="EMBL" id="ABA98759.1"/>
    </source>
</evidence>
<reference evidence="3" key="1">
    <citation type="journal article" date="2005" name="BMC Biol.">
        <title>The sequence of rice chromosomes 11 and 12, rich in disease resistance genes and recent gene duplications.</title>
        <authorList>
            <consortium name="The rice chromosomes 11 and 12 sequencing consortia"/>
        </authorList>
    </citation>
    <scope>NUCLEOTIDE SEQUENCE [LARGE SCALE GENOMIC DNA]</scope>
</reference>
<feature type="compositionally biased region" description="Basic residues" evidence="1">
    <location>
        <begin position="188"/>
        <end position="201"/>
    </location>
</feature>
<feature type="domain" description="Retrotransposon gag" evidence="2">
    <location>
        <begin position="4"/>
        <end position="55"/>
    </location>
</feature>
<dbReference type="EMBL" id="DP000011">
    <property type="protein sequence ID" value="ABA98759.1"/>
    <property type="molecule type" value="Genomic_DNA"/>
</dbReference>
<dbReference type="InterPro" id="IPR005162">
    <property type="entry name" value="Retrotrans_gag_dom"/>
</dbReference>